<proteinExistence type="predicted"/>
<keyword evidence="2" id="KW-1185">Reference proteome</keyword>
<evidence type="ECO:0000313" key="1">
    <source>
        <dbReference type="EMBL" id="GAA1227483.1"/>
    </source>
</evidence>
<sequence length="132" mass="14509">MDFEWPTKVGVVSEAPTREELQALRTPVPQHCGWCGRAVEQPAAAGRRRRYCGRSCRQRAYERRTAVQRTGLPEDAVVLSAAEVASLQDRLFQLRCAAEDVATAAADGAESGELEKLSVDVARVARDIEALR</sequence>
<evidence type="ECO:0000313" key="2">
    <source>
        <dbReference type="Proteomes" id="UP001500653"/>
    </source>
</evidence>
<gene>
    <name evidence="1" type="ORF">GCM10009676_07180</name>
</gene>
<dbReference type="RefSeq" id="WP_253864749.1">
    <property type="nucleotide sequence ID" value="NZ_JAMTCQ010000011.1"/>
</dbReference>
<protein>
    <submittedName>
        <fullName evidence="1">Uncharacterized protein</fullName>
    </submittedName>
</protein>
<dbReference type="Proteomes" id="UP001500653">
    <property type="component" value="Unassembled WGS sequence"/>
</dbReference>
<comment type="caution">
    <text evidence="1">The sequence shown here is derived from an EMBL/GenBank/DDBJ whole genome shotgun (WGS) entry which is preliminary data.</text>
</comment>
<dbReference type="EMBL" id="BAAALN010000002">
    <property type="protein sequence ID" value="GAA1227483.1"/>
    <property type="molecule type" value="Genomic_DNA"/>
</dbReference>
<accession>A0ABP4GK34</accession>
<organism evidence="1 2">
    <name type="scientific">Prauserella halophila</name>
    <dbReference type="NCBI Taxonomy" id="185641"/>
    <lineage>
        <taxon>Bacteria</taxon>
        <taxon>Bacillati</taxon>
        <taxon>Actinomycetota</taxon>
        <taxon>Actinomycetes</taxon>
        <taxon>Pseudonocardiales</taxon>
        <taxon>Pseudonocardiaceae</taxon>
        <taxon>Prauserella</taxon>
    </lineage>
</organism>
<name>A0ABP4GK34_9PSEU</name>
<reference evidence="2" key="1">
    <citation type="journal article" date="2019" name="Int. J. Syst. Evol. Microbiol.">
        <title>The Global Catalogue of Microorganisms (GCM) 10K type strain sequencing project: providing services to taxonomists for standard genome sequencing and annotation.</title>
        <authorList>
            <consortium name="The Broad Institute Genomics Platform"/>
            <consortium name="The Broad Institute Genome Sequencing Center for Infectious Disease"/>
            <person name="Wu L."/>
            <person name="Ma J."/>
        </authorList>
    </citation>
    <scope>NUCLEOTIDE SEQUENCE [LARGE SCALE GENOMIC DNA]</scope>
    <source>
        <strain evidence="2">JCM 13023</strain>
    </source>
</reference>